<dbReference type="InterPro" id="IPR011009">
    <property type="entry name" value="Kinase-like_dom_sf"/>
</dbReference>
<dbReference type="InterPro" id="IPR001683">
    <property type="entry name" value="PX_dom"/>
</dbReference>
<dbReference type="Proteomes" id="UP000887577">
    <property type="component" value="Unplaced"/>
</dbReference>
<dbReference type="GO" id="GO:0045022">
    <property type="term" value="P:early endosome to late endosome transport"/>
    <property type="evidence" value="ECO:0007669"/>
    <property type="project" value="TreeGrafter"/>
</dbReference>
<dbReference type="Pfam" id="PF00787">
    <property type="entry name" value="PX"/>
    <property type="match status" value="1"/>
</dbReference>
<sequence>MQDITNTLICDIIGHLSNKHTEYEISCSYPLTNYKWIVKRRYNEFYALNRELIPFGLELTFPPKKTFGNKKLSFIQERKEGLQAFLDKITVHPLIYCSEPVMTFLKPPDLPTAADILPYSLMPLRASRTLTLACSIPKASWRFCKLYAHVNVEETRKIYSWMMFGPDHQEYSSIVLEILSFIQKQHCPYICKNFLVFPDQRGIGVVRNQWINGSLRDQMYRKPAFGTFWEKYGMDNEAYVLNVVNVKTIARQILEALVFLNCLSIPFVDIHCGNITVTEAEAQLSDIEFALCGQSSFNRPAMIRSEYVKSIENMMVFNFGQFIYEMAAGTLVFPDHCTNEAIVKLKSNYHEILRDIFCPNEKMPLLSELRNHSFFDNVAVAVHPQRNITIPGAFKAYLDNLSSTITKRYEKEKAAYFEHQRKEHIEELLHSDTERQRRRDLVLAQLRMRVET</sequence>
<evidence type="ECO:0000259" key="3">
    <source>
        <dbReference type="PROSITE" id="PS50195"/>
    </source>
</evidence>
<dbReference type="GO" id="GO:0005769">
    <property type="term" value="C:early endosome"/>
    <property type="evidence" value="ECO:0007669"/>
    <property type="project" value="TreeGrafter"/>
</dbReference>
<reference evidence="5" key="1">
    <citation type="submission" date="2022-11" db="UniProtKB">
        <authorList>
            <consortium name="WormBaseParasite"/>
        </authorList>
    </citation>
    <scope>IDENTIFICATION</scope>
</reference>
<dbReference type="WBParaSite" id="PSU_v2.g12795.t1">
    <property type="protein sequence ID" value="PSU_v2.g12795.t1"/>
    <property type="gene ID" value="PSU_v2.g12795"/>
</dbReference>
<keyword evidence="4" id="KW-1185">Reference proteome</keyword>
<dbReference type="SUPFAM" id="SSF56112">
    <property type="entry name" value="Protein kinase-like (PK-like)"/>
    <property type="match status" value="1"/>
</dbReference>
<accession>A0A914Y1Y7</accession>
<evidence type="ECO:0000256" key="1">
    <source>
        <dbReference type="ARBA" id="ARBA00004496"/>
    </source>
</evidence>
<dbReference type="PROSITE" id="PS50195">
    <property type="entry name" value="PX"/>
    <property type="match status" value="1"/>
</dbReference>
<protein>
    <submittedName>
        <fullName evidence="5">PX domain-containing protein</fullName>
    </submittedName>
</protein>
<dbReference type="GO" id="GO:0005770">
    <property type="term" value="C:late endosome"/>
    <property type="evidence" value="ECO:0007669"/>
    <property type="project" value="TreeGrafter"/>
</dbReference>
<dbReference type="SMART" id="SM00312">
    <property type="entry name" value="PX"/>
    <property type="match status" value="1"/>
</dbReference>
<feature type="domain" description="PX" evidence="3">
    <location>
        <begin position="1"/>
        <end position="112"/>
    </location>
</feature>
<name>A0A914Y1Y7_9BILA</name>
<comment type="subcellular location">
    <subcellularLocation>
        <location evidence="1">Cytoplasm</location>
    </subcellularLocation>
</comment>
<dbReference type="PANTHER" id="PTHR22999:SF23">
    <property type="entry name" value="SORTING NEXIN-16"/>
    <property type="match status" value="1"/>
</dbReference>
<proteinExistence type="predicted"/>
<keyword evidence="2" id="KW-0963">Cytoplasm</keyword>
<dbReference type="Gene3D" id="3.30.1520.10">
    <property type="entry name" value="Phox-like domain"/>
    <property type="match status" value="1"/>
</dbReference>
<dbReference type="InterPro" id="IPR036871">
    <property type="entry name" value="PX_dom_sf"/>
</dbReference>
<dbReference type="GO" id="GO:0035091">
    <property type="term" value="F:phosphatidylinositol binding"/>
    <property type="evidence" value="ECO:0007669"/>
    <property type="project" value="InterPro"/>
</dbReference>
<dbReference type="Gene3D" id="1.10.510.10">
    <property type="entry name" value="Transferase(Phosphotransferase) domain 1"/>
    <property type="match status" value="1"/>
</dbReference>
<dbReference type="PANTHER" id="PTHR22999">
    <property type="entry name" value="PX SERINE/THREONINE KINASE PXK"/>
    <property type="match status" value="1"/>
</dbReference>
<evidence type="ECO:0000313" key="5">
    <source>
        <dbReference type="WBParaSite" id="PSU_v2.g12795.t1"/>
    </source>
</evidence>
<dbReference type="GO" id="GO:0008333">
    <property type="term" value="P:endosome to lysosome transport"/>
    <property type="evidence" value="ECO:0007669"/>
    <property type="project" value="TreeGrafter"/>
</dbReference>
<dbReference type="InterPro" id="IPR051837">
    <property type="entry name" value="SortingNexin/PXDomain-PKLike"/>
</dbReference>
<dbReference type="SUPFAM" id="SSF64268">
    <property type="entry name" value="PX domain"/>
    <property type="match status" value="1"/>
</dbReference>
<evidence type="ECO:0000256" key="2">
    <source>
        <dbReference type="ARBA" id="ARBA00022490"/>
    </source>
</evidence>
<dbReference type="AlphaFoldDB" id="A0A914Y1Y7"/>
<dbReference type="GO" id="GO:0006622">
    <property type="term" value="P:protein targeting to lysosome"/>
    <property type="evidence" value="ECO:0007669"/>
    <property type="project" value="TreeGrafter"/>
</dbReference>
<evidence type="ECO:0000313" key="4">
    <source>
        <dbReference type="Proteomes" id="UP000887577"/>
    </source>
</evidence>
<organism evidence="4 5">
    <name type="scientific">Panagrolaimus superbus</name>
    <dbReference type="NCBI Taxonomy" id="310955"/>
    <lineage>
        <taxon>Eukaryota</taxon>
        <taxon>Metazoa</taxon>
        <taxon>Ecdysozoa</taxon>
        <taxon>Nematoda</taxon>
        <taxon>Chromadorea</taxon>
        <taxon>Rhabditida</taxon>
        <taxon>Tylenchina</taxon>
        <taxon>Panagrolaimomorpha</taxon>
        <taxon>Panagrolaimoidea</taxon>
        <taxon>Panagrolaimidae</taxon>
        <taxon>Panagrolaimus</taxon>
    </lineage>
</organism>